<protein>
    <submittedName>
        <fullName evidence="1">YaeQ family protein</fullName>
    </submittedName>
</protein>
<evidence type="ECO:0000313" key="2">
    <source>
        <dbReference type="Proteomes" id="UP001168613"/>
    </source>
</evidence>
<dbReference type="CDD" id="cd22368">
    <property type="entry name" value="YaeQ-like"/>
    <property type="match status" value="1"/>
</dbReference>
<reference evidence="1" key="1">
    <citation type="submission" date="2021-11" db="EMBL/GenBank/DDBJ databases">
        <title>Draft genome sequence of Alcaligenes endophyticus type strain CCUG 75668T.</title>
        <authorList>
            <person name="Salva-Serra F."/>
            <person name="Duran R.E."/>
            <person name="Seeger M."/>
            <person name="Moore E.R.B."/>
            <person name="Jaen-Luchoro D."/>
        </authorList>
    </citation>
    <scope>NUCLEOTIDE SEQUENCE</scope>
    <source>
        <strain evidence="1">CCUG 75668</strain>
    </source>
</reference>
<comment type="caution">
    <text evidence="1">The sequence shown here is derived from an EMBL/GenBank/DDBJ whole genome shotgun (WGS) entry which is preliminary data.</text>
</comment>
<dbReference type="SMART" id="SM01322">
    <property type="entry name" value="YaeQ"/>
    <property type="match status" value="1"/>
</dbReference>
<dbReference type="RefSeq" id="WP_266123591.1">
    <property type="nucleotide sequence ID" value="NZ_JAJHNU010000004.1"/>
</dbReference>
<dbReference type="InterPro" id="IPR009822">
    <property type="entry name" value="YaeQ"/>
</dbReference>
<organism evidence="1 2">
    <name type="scientific">Alcaligenes endophyticus</name>
    <dbReference type="NCBI Taxonomy" id="1929088"/>
    <lineage>
        <taxon>Bacteria</taxon>
        <taxon>Pseudomonadati</taxon>
        <taxon>Pseudomonadota</taxon>
        <taxon>Betaproteobacteria</taxon>
        <taxon>Burkholderiales</taxon>
        <taxon>Alcaligenaceae</taxon>
        <taxon>Alcaligenes</taxon>
    </lineage>
</organism>
<dbReference type="Gene3D" id="3.10.640.10">
    <property type="entry name" value="Restriction endonuclease-like alpha-beta roll domain"/>
    <property type="match status" value="1"/>
</dbReference>
<sequence>MALRATIYKAELHIADNDRSYYASHAVTVARHPSETEERLMVRLLAFALHVNGEGVDQLTFTRGLSEADEPELWRQDLTGAIEQWIDLGLPDERRLLKASGRASEVIVIAYGRSVDIWWQGLRNKMTRVKNIRVYYLPAESTQALAQLCERGMSLSINVQDGQAWISSTKGDVNIEVLRLEP</sequence>
<gene>
    <name evidence="1" type="ORF">LMS43_12870</name>
</gene>
<dbReference type="PANTHER" id="PTHR38784">
    <property type="entry name" value="SUCROSE PHOSPHORYLASE"/>
    <property type="match status" value="1"/>
</dbReference>
<dbReference type="InterPro" id="IPR011335">
    <property type="entry name" value="Restrct_endonuc-II-like"/>
</dbReference>
<dbReference type="PANTHER" id="PTHR38784:SF1">
    <property type="entry name" value="SUCROSE PHOSPHORYLASE"/>
    <property type="match status" value="1"/>
</dbReference>
<evidence type="ECO:0000313" key="1">
    <source>
        <dbReference type="EMBL" id="MDN4122180.1"/>
    </source>
</evidence>
<accession>A0ABT8EM67</accession>
<name>A0ABT8EM67_9BURK</name>
<keyword evidence="2" id="KW-1185">Reference proteome</keyword>
<dbReference type="Proteomes" id="UP001168613">
    <property type="component" value="Unassembled WGS sequence"/>
</dbReference>
<dbReference type="Pfam" id="PF07152">
    <property type="entry name" value="YaeQ"/>
    <property type="match status" value="1"/>
</dbReference>
<dbReference type="PIRSF" id="PIRSF011484">
    <property type="entry name" value="YaeQ"/>
    <property type="match status" value="1"/>
</dbReference>
<proteinExistence type="predicted"/>
<dbReference type="EMBL" id="JAJHNU010000004">
    <property type="protein sequence ID" value="MDN4122180.1"/>
    <property type="molecule type" value="Genomic_DNA"/>
</dbReference>
<dbReference type="InterPro" id="IPR038590">
    <property type="entry name" value="YaeQ_sf"/>
</dbReference>
<dbReference type="SUPFAM" id="SSF52980">
    <property type="entry name" value="Restriction endonuclease-like"/>
    <property type="match status" value="1"/>
</dbReference>